<dbReference type="AlphaFoldDB" id="A0A951U9U7"/>
<sequence length="202" mass="22653">MPVFNFTPSRWLLVLCWLGLQSASAGYGLAVMRDEFNSSTHYLLSKSSTCPADVNTLTSQLLKDLPSYANRVIQRARRLDRTVDSFSYVLVAGNPEFEPLSLGPGQYTSTAPGADLEPPQQVFLTTLERQYGDGRAFYRQHYHWLFLTQTPDGWRLALMFSRIGSASETRPPTPPRESSNGVIGQAVNLWLRDCRMGTLRSS</sequence>
<evidence type="ECO:0000313" key="1">
    <source>
        <dbReference type="EMBL" id="MBW4545250.1"/>
    </source>
</evidence>
<accession>A0A951U9U7</accession>
<dbReference type="EMBL" id="JAHHIF010000014">
    <property type="protein sequence ID" value="MBW4545250.1"/>
    <property type="molecule type" value="Genomic_DNA"/>
</dbReference>
<name>A0A951U9U7_9CYAN</name>
<gene>
    <name evidence="1" type="ORF">KME25_12505</name>
</gene>
<evidence type="ECO:0000313" key="2">
    <source>
        <dbReference type="Proteomes" id="UP000753908"/>
    </source>
</evidence>
<reference evidence="1" key="1">
    <citation type="submission" date="2021-05" db="EMBL/GenBank/DDBJ databases">
        <authorList>
            <person name="Pietrasiak N."/>
            <person name="Ward R."/>
            <person name="Stajich J.E."/>
            <person name="Kurbessoian T."/>
        </authorList>
    </citation>
    <scope>NUCLEOTIDE SEQUENCE</scope>
    <source>
        <strain evidence="1">CPER-KK1</strain>
    </source>
</reference>
<dbReference type="Proteomes" id="UP000753908">
    <property type="component" value="Unassembled WGS sequence"/>
</dbReference>
<comment type="caution">
    <text evidence="1">The sequence shown here is derived from an EMBL/GenBank/DDBJ whole genome shotgun (WGS) entry which is preliminary data.</text>
</comment>
<reference evidence="1" key="2">
    <citation type="journal article" date="2022" name="Microbiol. Resour. Announc.">
        <title>Metagenome Sequencing to Explore Phylogenomics of Terrestrial Cyanobacteria.</title>
        <authorList>
            <person name="Ward R.D."/>
            <person name="Stajich J.E."/>
            <person name="Johansen J.R."/>
            <person name="Huntemann M."/>
            <person name="Clum A."/>
            <person name="Foster B."/>
            <person name="Foster B."/>
            <person name="Roux S."/>
            <person name="Palaniappan K."/>
            <person name="Varghese N."/>
            <person name="Mukherjee S."/>
            <person name="Reddy T.B.K."/>
            <person name="Daum C."/>
            <person name="Copeland A."/>
            <person name="Chen I.A."/>
            <person name="Ivanova N.N."/>
            <person name="Kyrpides N.C."/>
            <person name="Shapiro N."/>
            <person name="Eloe-Fadrosh E.A."/>
            <person name="Pietrasiak N."/>
        </authorList>
    </citation>
    <scope>NUCLEOTIDE SEQUENCE</scope>
    <source>
        <strain evidence="1">CPER-KK1</strain>
    </source>
</reference>
<proteinExistence type="predicted"/>
<organism evidence="1 2">
    <name type="scientific">Symplocastrum torsivum CPER-KK1</name>
    <dbReference type="NCBI Taxonomy" id="450513"/>
    <lineage>
        <taxon>Bacteria</taxon>
        <taxon>Bacillati</taxon>
        <taxon>Cyanobacteriota</taxon>
        <taxon>Cyanophyceae</taxon>
        <taxon>Oscillatoriophycideae</taxon>
        <taxon>Oscillatoriales</taxon>
        <taxon>Microcoleaceae</taxon>
        <taxon>Symplocastrum</taxon>
    </lineage>
</organism>
<protein>
    <submittedName>
        <fullName evidence="1">Uncharacterized protein</fullName>
    </submittedName>
</protein>